<dbReference type="GO" id="GO:0043041">
    <property type="term" value="P:amino acid activation for nonribosomal peptide biosynthetic process"/>
    <property type="evidence" value="ECO:0007669"/>
    <property type="project" value="TreeGrafter"/>
</dbReference>
<dbReference type="Gene3D" id="3.30.559.30">
    <property type="entry name" value="Nonribosomal peptide synthetase, condensation domain"/>
    <property type="match status" value="1"/>
</dbReference>
<dbReference type="GO" id="GO:0008610">
    <property type="term" value="P:lipid biosynthetic process"/>
    <property type="evidence" value="ECO:0007669"/>
    <property type="project" value="UniProtKB-ARBA"/>
</dbReference>
<organism evidence="2">
    <name type="scientific">Amycolatopsis sp. SANK 60206</name>
    <dbReference type="NCBI Taxonomy" id="1642649"/>
    <lineage>
        <taxon>Bacteria</taxon>
        <taxon>Bacillati</taxon>
        <taxon>Actinomycetota</taxon>
        <taxon>Actinomycetes</taxon>
        <taxon>Pseudonocardiales</taxon>
        <taxon>Pseudonocardiaceae</taxon>
        <taxon>Amycolatopsis</taxon>
    </lineage>
</organism>
<evidence type="ECO:0000259" key="1">
    <source>
        <dbReference type="Pfam" id="PF00668"/>
    </source>
</evidence>
<reference evidence="2" key="1">
    <citation type="journal article" date="2015" name="J. Biol. Chem.">
        <title>The biosynthesis of capuramycin-type antibiotics: identification of the A-102395 biosynthetic gene cluster, mechanism of self-resistance, and formation of uridine-5'-carboxamide.</title>
        <authorList>
            <person name="Cai W."/>
            <person name="Goswami A."/>
            <person name="Yang Z."/>
            <person name="Liu X."/>
            <person name="Green K.D."/>
            <person name="Barnard-Britson S."/>
            <person name="Baba S."/>
            <person name="Funabashi M."/>
            <person name="Nonaka K."/>
            <person name="Sunkara M."/>
            <person name="Morris A.J."/>
            <person name="Spork A.P."/>
            <person name="Ducho C."/>
            <person name="Garneau-Tsodikova S."/>
            <person name="Thorson J.S."/>
            <person name="Van Lanen S.G."/>
        </authorList>
    </citation>
    <scope>NUCLEOTIDE SEQUENCE</scope>
    <source>
        <strain evidence="2">SANK 60206</strain>
    </source>
</reference>
<dbReference type="Pfam" id="PF00668">
    <property type="entry name" value="Condensation"/>
    <property type="match status" value="1"/>
</dbReference>
<dbReference type="InterPro" id="IPR023213">
    <property type="entry name" value="CAT-like_dom_sf"/>
</dbReference>
<evidence type="ECO:0000313" key="2">
    <source>
        <dbReference type="EMBL" id="AKC92659.1"/>
    </source>
</evidence>
<dbReference type="EMBL" id="KP995196">
    <property type="protein sequence ID" value="AKC92659.1"/>
    <property type="molecule type" value="Genomic_DNA"/>
</dbReference>
<accession>A0A0E3Z7J1</accession>
<dbReference type="SUPFAM" id="SSF52777">
    <property type="entry name" value="CoA-dependent acyltransferases"/>
    <property type="match status" value="2"/>
</dbReference>
<sequence>MPTSTVAVTGCRSGEAPVTWGQGGILRILRMLRERTDNANISVWRPLPEGTDIAAALAWIRRLVAGYDVLRTRYLDRPEGIVQVVDGAGEIDVEMIDLGARDGTDTAVEVMFRLRNVHYPLDGPWAYRFALLYRDGLACQIVFACSHGLTDGWGMFGAFRGVLGRPDLEFDPGVQPLDQVAYETSDAGRAQSARARRYWHAQLSVIPAMTFPGPPRSPHEGIRFWYAQFDSPIITTLLPDLAQHHGHTDSTVLYAAFCAAIARAAGVDSCPLGFVSVNRMRRGTQQAIGPYSQLVPIVLPVAGQDPRELIRSAGNAVLSALRHGAYDPAIRDEVMAEVAAERGVEPDLSMWFNDTRVDKIIRPREPLLAVVHERGIPQWIDRTDRGDSTVFVQVVGKPDRMGITVMFDTTRLSIDDAEGLLAGVENWILEAAAAARQPAAAHPAGGNQ</sequence>
<protein>
    <submittedName>
        <fullName evidence="2">Putative NRPS condensation domain protein</fullName>
    </submittedName>
</protein>
<name>A0A0E3Z7J1_9PSEU</name>
<dbReference type="Gene3D" id="3.30.559.10">
    <property type="entry name" value="Chloramphenicol acetyltransferase-like domain"/>
    <property type="match status" value="1"/>
</dbReference>
<dbReference type="PANTHER" id="PTHR45527">
    <property type="entry name" value="NONRIBOSOMAL PEPTIDE SYNTHETASE"/>
    <property type="match status" value="1"/>
</dbReference>
<dbReference type="GO" id="GO:0003824">
    <property type="term" value="F:catalytic activity"/>
    <property type="evidence" value="ECO:0007669"/>
    <property type="project" value="InterPro"/>
</dbReference>
<dbReference type="PANTHER" id="PTHR45527:SF1">
    <property type="entry name" value="FATTY ACID SYNTHASE"/>
    <property type="match status" value="1"/>
</dbReference>
<dbReference type="GO" id="GO:0044550">
    <property type="term" value="P:secondary metabolite biosynthetic process"/>
    <property type="evidence" value="ECO:0007669"/>
    <property type="project" value="TreeGrafter"/>
</dbReference>
<proteinExistence type="predicted"/>
<dbReference type="InterPro" id="IPR001242">
    <property type="entry name" value="Condensation_dom"/>
</dbReference>
<feature type="domain" description="Condensation" evidence="1">
    <location>
        <begin position="14"/>
        <end position="327"/>
    </location>
</feature>
<dbReference type="GO" id="GO:0031177">
    <property type="term" value="F:phosphopantetheine binding"/>
    <property type="evidence" value="ECO:0007669"/>
    <property type="project" value="TreeGrafter"/>
</dbReference>
<dbReference type="AlphaFoldDB" id="A0A0E3Z7J1"/>
<dbReference type="GO" id="GO:0005737">
    <property type="term" value="C:cytoplasm"/>
    <property type="evidence" value="ECO:0007669"/>
    <property type="project" value="TreeGrafter"/>
</dbReference>